<keyword evidence="4" id="KW-1185">Reference proteome</keyword>
<feature type="compositionally biased region" description="Low complexity" evidence="1">
    <location>
        <begin position="261"/>
        <end position="271"/>
    </location>
</feature>
<keyword evidence="2" id="KW-0732">Signal</keyword>
<evidence type="ECO:0000313" key="4">
    <source>
        <dbReference type="Proteomes" id="UP000829685"/>
    </source>
</evidence>
<protein>
    <submittedName>
        <fullName evidence="3">Uncharacterized protein</fullName>
    </submittedName>
</protein>
<feature type="compositionally biased region" description="Polar residues" evidence="1">
    <location>
        <begin position="69"/>
        <end position="97"/>
    </location>
</feature>
<gene>
    <name evidence="3" type="ORF">JX265_006789</name>
</gene>
<evidence type="ECO:0000313" key="3">
    <source>
        <dbReference type="EMBL" id="KAI1868810.1"/>
    </source>
</evidence>
<dbReference type="AlphaFoldDB" id="A0A9Q0ANQ2"/>
<name>A0A9Q0ANQ2_9PEZI</name>
<comment type="caution">
    <text evidence="3">The sequence shown here is derived from an EMBL/GenBank/DDBJ whole genome shotgun (WGS) entry which is preliminary data.</text>
</comment>
<reference evidence="3" key="1">
    <citation type="submission" date="2021-03" db="EMBL/GenBank/DDBJ databases">
        <title>Revisited historic fungal species revealed as producer of novel bioactive compounds through whole genome sequencing and comparative genomics.</title>
        <authorList>
            <person name="Vignolle G.A."/>
            <person name="Hochenegger N."/>
            <person name="Mach R.L."/>
            <person name="Mach-Aigner A.R."/>
            <person name="Javad Rahimi M."/>
            <person name="Salim K.A."/>
            <person name="Chan C.M."/>
            <person name="Lim L.B.L."/>
            <person name="Cai F."/>
            <person name="Druzhinina I.S."/>
            <person name="U'Ren J.M."/>
            <person name="Derntl C."/>
        </authorList>
    </citation>
    <scope>NUCLEOTIDE SEQUENCE</scope>
    <source>
        <strain evidence="3">TUCIM 5799</strain>
    </source>
</reference>
<feature type="chain" id="PRO_5040468552" evidence="2">
    <location>
        <begin position="23"/>
        <end position="293"/>
    </location>
</feature>
<organism evidence="3 4">
    <name type="scientific">Neoarthrinium moseri</name>
    <dbReference type="NCBI Taxonomy" id="1658444"/>
    <lineage>
        <taxon>Eukaryota</taxon>
        <taxon>Fungi</taxon>
        <taxon>Dikarya</taxon>
        <taxon>Ascomycota</taxon>
        <taxon>Pezizomycotina</taxon>
        <taxon>Sordariomycetes</taxon>
        <taxon>Xylariomycetidae</taxon>
        <taxon>Amphisphaeriales</taxon>
        <taxon>Apiosporaceae</taxon>
        <taxon>Neoarthrinium</taxon>
    </lineage>
</organism>
<accession>A0A9Q0ANQ2</accession>
<evidence type="ECO:0000256" key="1">
    <source>
        <dbReference type="SAM" id="MobiDB-lite"/>
    </source>
</evidence>
<feature type="signal peptide" evidence="2">
    <location>
        <begin position="1"/>
        <end position="22"/>
    </location>
</feature>
<feature type="region of interest" description="Disordered" evidence="1">
    <location>
        <begin position="48"/>
        <end position="172"/>
    </location>
</feature>
<feature type="compositionally biased region" description="Pro residues" evidence="1">
    <location>
        <begin position="272"/>
        <end position="285"/>
    </location>
</feature>
<proteinExistence type="predicted"/>
<feature type="compositionally biased region" description="Pro residues" evidence="1">
    <location>
        <begin position="121"/>
        <end position="149"/>
    </location>
</feature>
<feature type="compositionally biased region" description="Basic and acidic residues" evidence="1">
    <location>
        <begin position="189"/>
        <end position="208"/>
    </location>
</feature>
<evidence type="ECO:0000256" key="2">
    <source>
        <dbReference type="SAM" id="SignalP"/>
    </source>
</evidence>
<dbReference type="Proteomes" id="UP000829685">
    <property type="component" value="Unassembled WGS sequence"/>
</dbReference>
<feature type="region of interest" description="Disordered" evidence="1">
    <location>
        <begin position="184"/>
        <end position="293"/>
    </location>
</feature>
<sequence length="293" mass="30349">MKLGYTVYSIAAFAGLVTAAEAEEAHGWGPTSVEQPGRFTTFAAGHGHIHTAAPSAPGDGEQWHEQPQLPGSETWLPSSGPWQNPVKQSSDVSVPTQPQIPSPPVTSPAATASEHHHEHQPPPSQAPAAPSPPQSSHVAPPPPAGPAPEPITQTHHHVPAAPNTSHAGGPTHEVSIPAVVIPTHSAGHGQEHDHGHGQEHGQEHEHGQSHSQAPETRVQMPTAPLETMPSFTPGPGMNHTTTAAAAPDARPSSHQHHGEPTSRPAESTTSRPPSPRWPAARPPPSGARGAGLS</sequence>
<dbReference type="EMBL" id="JAFIMR010000016">
    <property type="protein sequence ID" value="KAI1868810.1"/>
    <property type="molecule type" value="Genomic_DNA"/>
</dbReference>